<evidence type="ECO:0000259" key="4">
    <source>
        <dbReference type="PROSITE" id="PS50006"/>
    </source>
</evidence>
<feature type="region of interest" description="Disordered" evidence="2">
    <location>
        <begin position="36"/>
        <end position="72"/>
    </location>
</feature>
<dbReference type="SUPFAM" id="SSF49879">
    <property type="entry name" value="SMAD/FHA domain"/>
    <property type="match status" value="1"/>
</dbReference>
<sequence>MTELTFAFLKYGFLLVLWVFAWLAVRSLRKDIQSFSPTTSRARRKRAKAANRNAARAQRSSARAQASNATSQDEGPTLLVVIDGPTAGVSIPLSHQAITLGRAASNTMVLEDEFVSSHHARIFQDPQSGTWVIEDLGSTNGTVVDGQRIDEPVTLPAGVPVRIGATTFELR</sequence>
<organism evidence="7">
    <name type="scientific">Bifidobacterium fermentum</name>
    <dbReference type="NCBI Taxonomy" id="3059035"/>
    <lineage>
        <taxon>Bacteria</taxon>
        <taxon>Bacillati</taxon>
        <taxon>Actinomycetota</taxon>
        <taxon>Actinomycetes</taxon>
        <taxon>Bifidobacteriales</taxon>
        <taxon>Bifidobacteriaceae</taxon>
        <taxon>Bifidobacterium</taxon>
    </lineage>
</organism>
<name>A0AB39UMA3_9BIFI</name>
<keyword evidence="3" id="KW-1133">Transmembrane helix</keyword>
<reference evidence="7" key="1">
    <citation type="submission" date="2023-07" db="EMBL/GenBank/DDBJ databases">
        <title>Bifidobacterium aquikefiriaerophilum sp. nov. and Bifidobacterium eccum sp. nov., isolated from water kefir.</title>
        <authorList>
            <person name="Breselge S."/>
            <person name="Bellassi P."/>
            <person name="Barcenilla C."/>
            <person name="Alvarez-Ordonez A."/>
            <person name="Morelli L."/>
            <person name="Cotter P.D."/>
        </authorList>
    </citation>
    <scope>NUCLEOTIDE SEQUENCE</scope>
    <source>
        <strain evidence="7">WK012_4_13</strain>
        <strain evidence="6">WK013_4_14</strain>
        <strain evidence="5">WK048_4_13</strain>
    </source>
</reference>
<dbReference type="EMBL" id="CP129675">
    <property type="protein sequence ID" value="XDS46360.1"/>
    <property type="molecule type" value="Genomic_DNA"/>
</dbReference>
<dbReference type="RefSeq" id="WP_369341059.1">
    <property type="nucleotide sequence ID" value="NZ_CP129675.1"/>
</dbReference>
<feature type="transmembrane region" description="Helical" evidence="3">
    <location>
        <begin position="6"/>
        <end position="25"/>
    </location>
</feature>
<dbReference type="SMART" id="SM00240">
    <property type="entry name" value="FHA"/>
    <property type="match status" value="1"/>
</dbReference>
<evidence type="ECO:0000313" key="6">
    <source>
        <dbReference type="EMBL" id="XDS48861.1"/>
    </source>
</evidence>
<dbReference type="PROSITE" id="PS50006">
    <property type="entry name" value="FHA_DOMAIN"/>
    <property type="match status" value="1"/>
</dbReference>
<dbReference type="KEGG" id="bfk:QN062_06695"/>
<dbReference type="EMBL" id="CP129683">
    <property type="protein sequence ID" value="XDS50087.1"/>
    <property type="molecule type" value="Genomic_DNA"/>
</dbReference>
<evidence type="ECO:0000313" key="7">
    <source>
        <dbReference type="EMBL" id="XDS50087.1"/>
    </source>
</evidence>
<evidence type="ECO:0000256" key="2">
    <source>
        <dbReference type="SAM" id="MobiDB-lite"/>
    </source>
</evidence>
<dbReference type="InterPro" id="IPR000253">
    <property type="entry name" value="FHA_dom"/>
</dbReference>
<proteinExistence type="predicted"/>
<protein>
    <submittedName>
        <fullName evidence="7">FHA domain-containing protein</fullName>
    </submittedName>
</protein>
<dbReference type="Pfam" id="PF00498">
    <property type="entry name" value="FHA"/>
    <property type="match status" value="1"/>
</dbReference>
<accession>A0AB39UMA3</accession>
<keyword evidence="1" id="KW-0597">Phosphoprotein</keyword>
<dbReference type="EMBL" id="CP129682">
    <property type="protein sequence ID" value="XDS48861.1"/>
    <property type="molecule type" value="Genomic_DNA"/>
</dbReference>
<feature type="domain" description="FHA" evidence="4">
    <location>
        <begin position="98"/>
        <end position="149"/>
    </location>
</feature>
<dbReference type="AlphaFoldDB" id="A0AB39UMA3"/>
<keyword evidence="3" id="KW-0812">Transmembrane</keyword>
<dbReference type="InterPro" id="IPR050923">
    <property type="entry name" value="Cell_Proc_Reg/RNA_Proc"/>
</dbReference>
<dbReference type="Gene3D" id="2.60.200.20">
    <property type="match status" value="1"/>
</dbReference>
<dbReference type="PANTHER" id="PTHR23308">
    <property type="entry name" value="NUCLEAR INHIBITOR OF PROTEIN PHOSPHATASE-1"/>
    <property type="match status" value="1"/>
</dbReference>
<keyword evidence="3" id="KW-0472">Membrane</keyword>
<evidence type="ECO:0000313" key="5">
    <source>
        <dbReference type="EMBL" id="XDS46360.1"/>
    </source>
</evidence>
<feature type="compositionally biased region" description="Low complexity" evidence="2">
    <location>
        <begin position="50"/>
        <end position="72"/>
    </location>
</feature>
<gene>
    <name evidence="7" type="ORF">QN062_06695</name>
    <name evidence="6" type="ORF">QN216_00890</name>
    <name evidence="5" type="ORF">QN217_09560</name>
</gene>
<evidence type="ECO:0000256" key="3">
    <source>
        <dbReference type="SAM" id="Phobius"/>
    </source>
</evidence>
<dbReference type="InterPro" id="IPR008984">
    <property type="entry name" value="SMAD_FHA_dom_sf"/>
</dbReference>
<evidence type="ECO:0000256" key="1">
    <source>
        <dbReference type="ARBA" id="ARBA00022553"/>
    </source>
</evidence>